<dbReference type="PANTHER" id="PTHR23026">
    <property type="entry name" value="NADPH NITROREDUCTASE"/>
    <property type="match status" value="1"/>
</dbReference>
<reference evidence="3" key="1">
    <citation type="journal article" date="2019" name="Int. J. Syst. Evol. Microbiol.">
        <title>The Global Catalogue of Microorganisms (GCM) 10K type strain sequencing project: providing services to taxonomists for standard genome sequencing and annotation.</title>
        <authorList>
            <consortium name="The Broad Institute Genomics Platform"/>
            <consortium name="The Broad Institute Genome Sequencing Center for Infectious Disease"/>
            <person name="Wu L."/>
            <person name="Ma J."/>
        </authorList>
    </citation>
    <scope>NUCLEOTIDE SEQUENCE [LARGE SCALE GENOMIC DNA]</scope>
    <source>
        <strain evidence="3">JCM 31037</strain>
    </source>
</reference>
<sequence>MTDETPETSRSLTAALTEAATAAGYAPSVHNTQPWRWRVQPDGLELYAVRDRQLAVTDPDGRLLAVSCGTGLHHARVALAAQGWAARVTRLPDPADPDLLARIVVTGPSAPTSDAVELAACLRERHTDRRPVSTEPVPTRSLDAIRKAVADEDLQLHILGANQVYELAAAASRAAEVEAKDPVFQQELQYWTTRTGPAGTGLPAEVLPAHAAETTVPGRDFGREGTLPVGPGHDRAAAYGLLYGDEDEPKNWLRAGEALSAAWLTATRLGVSVVPLSAVVEVVSTRHTLRRLLADLGYPYLALRLGIADPAQPAPPHTPRMPVTQVVDTSAVPTAGTQ</sequence>
<dbReference type="Proteomes" id="UP001597260">
    <property type="component" value="Unassembled WGS sequence"/>
</dbReference>
<name>A0ABW3Y9D0_9ACTN</name>
<proteinExistence type="predicted"/>
<feature type="region of interest" description="Disordered" evidence="1">
    <location>
        <begin position="313"/>
        <end position="338"/>
    </location>
</feature>
<keyword evidence="3" id="KW-1185">Reference proteome</keyword>
<dbReference type="PANTHER" id="PTHR23026:SF123">
    <property type="entry name" value="NAD(P)H NITROREDUCTASE RV3131-RELATED"/>
    <property type="match status" value="1"/>
</dbReference>
<evidence type="ECO:0000313" key="3">
    <source>
        <dbReference type="Proteomes" id="UP001597260"/>
    </source>
</evidence>
<evidence type="ECO:0000313" key="2">
    <source>
        <dbReference type="EMBL" id="MFD1321052.1"/>
    </source>
</evidence>
<gene>
    <name evidence="2" type="ORF">ACFQ4H_08125</name>
</gene>
<dbReference type="Gene3D" id="3.40.109.10">
    <property type="entry name" value="NADH Oxidase"/>
    <property type="match status" value="1"/>
</dbReference>
<evidence type="ECO:0000256" key="1">
    <source>
        <dbReference type="SAM" id="MobiDB-lite"/>
    </source>
</evidence>
<dbReference type="RefSeq" id="WP_377568788.1">
    <property type="nucleotide sequence ID" value="NZ_JBHTMP010000009.1"/>
</dbReference>
<dbReference type="NCBIfam" id="NF047509">
    <property type="entry name" value="Rv3131_FMN_oxido"/>
    <property type="match status" value="1"/>
</dbReference>
<organism evidence="2 3">
    <name type="scientific">Micromonospora sonneratiae</name>
    <dbReference type="NCBI Taxonomy" id="1184706"/>
    <lineage>
        <taxon>Bacteria</taxon>
        <taxon>Bacillati</taxon>
        <taxon>Actinomycetota</taxon>
        <taxon>Actinomycetes</taxon>
        <taxon>Micromonosporales</taxon>
        <taxon>Micromonosporaceae</taxon>
        <taxon>Micromonospora</taxon>
    </lineage>
</organism>
<comment type="caution">
    <text evidence="2">The sequence shown here is derived from an EMBL/GenBank/DDBJ whole genome shotgun (WGS) entry which is preliminary data.</text>
</comment>
<feature type="compositionally biased region" description="Polar residues" evidence="1">
    <location>
        <begin position="326"/>
        <end position="338"/>
    </location>
</feature>
<dbReference type="InterPro" id="IPR000415">
    <property type="entry name" value="Nitroreductase-like"/>
</dbReference>
<dbReference type="EMBL" id="JBHTMP010000009">
    <property type="protein sequence ID" value="MFD1321052.1"/>
    <property type="molecule type" value="Genomic_DNA"/>
</dbReference>
<protein>
    <submittedName>
        <fullName evidence="2">Acg family FMN-binding oxidoreductase</fullName>
    </submittedName>
</protein>
<dbReference type="SUPFAM" id="SSF55469">
    <property type="entry name" value="FMN-dependent nitroreductase-like"/>
    <property type="match status" value="1"/>
</dbReference>
<dbReference type="InterPro" id="IPR050627">
    <property type="entry name" value="Nitroreductase/BluB"/>
</dbReference>
<accession>A0ABW3Y9D0</accession>